<accession>A0A1I7TGY6</accession>
<evidence type="ECO:0000313" key="2">
    <source>
        <dbReference type="WBParaSite" id="Csp11.Scaffold609.g5828.t1"/>
    </source>
</evidence>
<evidence type="ECO:0000313" key="1">
    <source>
        <dbReference type="Proteomes" id="UP000095282"/>
    </source>
</evidence>
<name>A0A1I7TGY6_9PELO</name>
<organism evidence="1 2">
    <name type="scientific">Caenorhabditis tropicalis</name>
    <dbReference type="NCBI Taxonomy" id="1561998"/>
    <lineage>
        <taxon>Eukaryota</taxon>
        <taxon>Metazoa</taxon>
        <taxon>Ecdysozoa</taxon>
        <taxon>Nematoda</taxon>
        <taxon>Chromadorea</taxon>
        <taxon>Rhabditida</taxon>
        <taxon>Rhabditina</taxon>
        <taxon>Rhabditomorpha</taxon>
        <taxon>Rhabditoidea</taxon>
        <taxon>Rhabditidae</taxon>
        <taxon>Peloderinae</taxon>
        <taxon>Caenorhabditis</taxon>
    </lineage>
</organism>
<dbReference type="WBParaSite" id="Csp11.Scaffold609.g5828.t1">
    <property type="protein sequence ID" value="Csp11.Scaffold609.g5828.t1"/>
    <property type="gene ID" value="Csp11.Scaffold609.g5828"/>
</dbReference>
<keyword evidence="1" id="KW-1185">Reference proteome</keyword>
<sequence length="135" mass="16735">MEAEQPPKVYSERFHLKLFQKCVRKYYQYDDRCSRVERYQRISRDKNRLHWRIQGELFEPMSVEELNAFMDLKPKLDKVIRLDVAYSNMTQVHFYPDDFLQPIGEAWHVIKKRCRSFWNRIWNFRRDQIGENQSK</sequence>
<dbReference type="AlphaFoldDB" id="A0A1I7TGY6"/>
<dbReference type="Proteomes" id="UP000095282">
    <property type="component" value="Unplaced"/>
</dbReference>
<proteinExistence type="predicted"/>
<protein>
    <submittedName>
        <fullName evidence="2">DDE_Tnp_ISL3 domain-containing protein</fullName>
    </submittedName>
</protein>
<reference evidence="2" key="1">
    <citation type="submission" date="2016-11" db="UniProtKB">
        <authorList>
            <consortium name="WormBaseParasite"/>
        </authorList>
    </citation>
    <scope>IDENTIFICATION</scope>
</reference>